<feature type="domain" description="Ribosome recycling factor" evidence="7">
    <location>
        <begin position="22"/>
        <end position="183"/>
    </location>
</feature>
<name>A0A1I3URV8_9LACT</name>
<keyword evidence="4 5" id="KW-0648">Protein biosynthesis</keyword>
<keyword evidence="6" id="KW-0175">Coiled coil</keyword>
<dbReference type="OrthoDB" id="9804006at2"/>
<dbReference type="CDD" id="cd00520">
    <property type="entry name" value="RRF"/>
    <property type="match status" value="1"/>
</dbReference>
<proteinExistence type="inferred from homology"/>
<dbReference type="STRING" id="258723.GCA_900169305_00317"/>
<dbReference type="Proteomes" id="UP000199589">
    <property type="component" value="Unassembled WGS sequence"/>
</dbReference>
<dbReference type="InterPro" id="IPR002661">
    <property type="entry name" value="Ribosome_recyc_fac"/>
</dbReference>
<dbReference type="Gene3D" id="1.10.132.20">
    <property type="entry name" value="Ribosome-recycling factor"/>
    <property type="match status" value="1"/>
</dbReference>
<dbReference type="FunFam" id="3.30.1360.40:FF:000001">
    <property type="entry name" value="Ribosome-recycling factor"/>
    <property type="match status" value="1"/>
</dbReference>
<dbReference type="GO" id="GO:0043023">
    <property type="term" value="F:ribosomal large subunit binding"/>
    <property type="evidence" value="ECO:0007669"/>
    <property type="project" value="TreeGrafter"/>
</dbReference>
<dbReference type="InterPro" id="IPR023584">
    <property type="entry name" value="Ribosome_recyc_fac_dom"/>
</dbReference>
<dbReference type="HAMAP" id="MF_00040">
    <property type="entry name" value="RRF"/>
    <property type="match status" value="1"/>
</dbReference>
<dbReference type="PANTHER" id="PTHR20982">
    <property type="entry name" value="RIBOSOME RECYCLING FACTOR"/>
    <property type="match status" value="1"/>
</dbReference>
<dbReference type="SUPFAM" id="SSF55194">
    <property type="entry name" value="Ribosome recycling factor, RRF"/>
    <property type="match status" value="1"/>
</dbReference>
<evidence type="ECO:0000256" key="5">
    <source>
        <dbReference type="HAMAP-Rule" id="MF_00040"/>
    </source>
</evidence>
<reference evidence="9" key="1">
    <citation type="submission" date="2016-10" db="EMBL/GenBank/DDBJ databases">
        <authorList>
            <person name="Varghese N."/>
            <person name="Submissions S."/>
        </authorList>
    </citation>
    <scope>NUCLEOTIDE SEQUENCE [LARGE SCALE GENOMIC DNA]</scope>
    <source>
        <strain evidence="9">DSM 16108</strain>
    </source>
</reference>
<evidence type="ECO:0000256" key="2">
    <source>
        <dbReference type="ARBA" id="ARBA00005912"/>
    </source>
</evidence>
<accession>A0A1I3URV8</accession>
<sequence>MSDSILKDTEARMKKAEQAYVRELGSIRAGRANPSLLNRVNVEYYGAETPLNQLAQISVPEARVLLITPYDQNSVGDIEKALNQSDIGIPPSNDGTVIRLVVPALTEERRKEIAKQVGKEAENAKISIRNIRRDSIDSLKKAEKNGDLTKDDLRDFEEKVQKLTDNSVAAIDKLSAEKEKEILDV</sequence>
<dbReference type="Gene3D" id="3.30.1360.40">
    <property type="match status" value="1"/>
</dbReference>
<dbReference type="AlphaFoldDB" id="A0A1I3URV8"/>
<organism evidence="8 9">
    <name type="scientific">Marinilactibacillus piezotolerans</name>
    <dbReference type="NCBI Taxonomy" id="258723"/>
    <lineage>
        <taxon>Bacteria</taxon>
        <taxon>Bacillati</taxon>
        <taxon>Bacillota</taxon>
        <taxon>Bacilli</taxon>
        <taxon>Lactobacillales</taxon>
        <taxon>Carnobacteriaceae</taxon>
        <taxon>Marinilactibacillus</taxon>
    </lineage>
</organism>
<dbReference type="FunFam" id="1.10.132.20:FF:000001">
    <property type="entry name" value="Ribosome-recycling factor"/>
    <property type="match status" value="1"/>
</dbReference>
<comment type="similarity">
    <text evidence="2 5">Belongs to the RRF family.</text>
</comment>
<gene>
    <name evidence="5" type="primary">frr</name>
    <name evidence="8" type="ORF">SAMN04488569_1001124</name>
</gene>
<dbReference type="GO" id="GO:0006415">
    <property type="term" value="P:translational termination"/>
    <property type="evidence" value="ECO:0007669"/>
    <property type="project" value="UniProtKB-UniRule"/>
</dbReference>
<comment type="subcellular location">
    <subcellularLocation>
        <location evidence="1 5">Cytoplasm</location>
    </subcellularLocation>
</comment>
<protein>
    <recommendedName>
        <fullName evidence="5">Ribosome-recycling factor</fullName>
        <shortName evidence="5">RRF</shortName>
    </recommendedName>
    <alternativeName>
        <fullName evidence="5">Ribosome-releasing factor</fullName>
    </alternativeName>
</protein>
<dbReference type="PANTHER" id="PTHR20982:SF3">
    <property type="entry name" value="MITOCHONDRIAL RIBOSOME RECYCLING FACTOR PSEUDO 1"/>
    <property type="match status" value="1"/>
</dbReference>
<keyword evidence="9" id="KW-1185">Reference proteome</keyword>
<comment type="function">
    <text evidence="5">Responsible for the release of ribosomes from messenger RNA at the termination of protein biosynthesis. May increase the efficiency of translation by recycling ribosomes from one round of translation to another.</text>
</comment>
<evidence type="ECO:0000256" key="4">
    <source>
        <dbReference type="ARBA" id="ARBA00022917"/>
    </source>
</evidence>
<evidence type="ECO:0000256" key="1">
    <source>
        <dbReference type="ARBA" id="ARBA00004496"/>
    </source>
</evidence>
<dbReference type="EMBL" id="FOSJ01000001">
    <property type="protein sequence ID" value="SFJ86074.1"/>
    <property type="molecule type" value="Genomic_DNA"/>
</dbReference>
<dbReference type="GO" id="GO:0005737">
    <property type="term" value="C:cytoplasm"/>
    <property type="evidence" value="ECO:0007669"/>
    <property type="project" value="UniProtKB-SubCell"/>
</dbReference>
<dbReference type="RefSeq" id="WP_072694743.1">
    <property type="nucleotide sequence ID" value="NZ_FOSJ01000001.1"/>
</dbReference>
<evidence type="ECO:0000256" key="3">
    <source>
        <dbReference type="ARBA" id="ARBA00022490"/>
    </source>
</evidence>
<evidence type="ECO:0000256" key="6">
    <source>
        <dbReference type="SAM" id="Coils"/>
    </source>
</evidence>
<dbReference type="InterPro" id="IPR036191">
    <property type="entry name" value="RRF_sf"/>
</dbReference>
<evidence type="ECO:0000259" key="7">
    <source>
        <dbReference type="Pfam" id="PF01765"/>
    </source>
</evidence>
<dbReference type="NCBIfam" id="TIGR00496">
    <property type="entry name" value="frr"/>
    <property type="match status" value="1"/>
</dbReference>
<feature type="coiled-coil region" evidence="6">
    <location>
        <begin position="139"/>
        <end position="173"/>
    </location>
</feature>
<evidence type="ECO:0000313" key="8">
    <source>
        <dbReference type="EMBL" id="SFJ86074.1"/>
    </source>
</evidence>
<keyword evidence="3 5" id="KW-0963">Cytoplasm</keyword>
<dbReference type="Pfam" id="PF01765">
    <property type="entry name" value="RRF"/>
    <property type="match status" value="1"/>
</dbReference>
<evidence type="ECO:0000313" key="9">
    <source>
        <dbReference type="Proteomes" id="UP000199589"/>
    </source>
</evidence>